<dbReference type="Gene3D" id="3.20.20.70">
    <property type="entry name" value="Aldolase class I"/>
    <property type="match status" value="1"/>
</dbReference>
<keyword evidence="1" id="KW-0285">Flavoprotein</keyword>
<accession>A0ABD3Q6D7</accession>
<dbReference type="InterPro" id="IPR004136">
    <property type="entry name" value="NMO"/>
</dbReference>
<dbReference type="SUPFAM" id="SSF51412">
    <property type="entry name" value="Inosine monophosphate dehydrogenase (IMPDH)"/>
    <property type="match status" value="1"/>
</dbReference>
<dbReference type="PANTHER" id="PTHR32332:SF20">
    <property type="entry name" value="2-NITROPROPANE DIOXYGENASE-LIKE PROTEIN"/>
    <property type="match status" value="1"/>
</dbReference>
<evidence type="ECO:0000256" key="3">
    <source>
        <dbReference type="ARBA" id="ARBA00023002"/>
    </source>
</evidence>
<dbReference type="EMBL" id="JABMIG020000088">
    <property type="protein sequence ID" value="KAL3793770.1"/>
    <property type="molecule type" value="Genomic_DNA"/>
</dbReference>
<dbReference type="Proteomes" id="UP001516023">
    <property type="component" value="Unassembled WGS sequence"/>
</dbReference>
<proteinExistence type="predicted"/>
<gene>
    <name evidence="4" type="ORF">HJC23_013332</name>
</gene>
<dbReference type="CDD" id="cd04730">
    <property type="entry name" value="NPD_like"/>
    <property type="match status" value="1"/>
</dbReference>
<comment type="caution">
    <text evidence="4">The sequence shown here is derived from an EMBL/GenBank/DDBJ whole genome shotgun (WGS) entry which is preliminary data.</text>
</comment>
<evidence type="ECO:0000256" key="2">
    <source>
        <dbReference type="ARBA" id="ARBA00022643"/>
    </source>
</evidence>
<dbReference type="PANTHER" id="PTHR32332">
    <property type="entry name" value="2-NITROPROPANE DIOXYGENASE"/>
    <property type="match status" value="1"/>
</dbReference>
<dbReference type="Pfam" id="PF03060">
    <property type="entry name" value="NMO"/>
    <property type="match status" value="1"/>
</dbReference>
<keyword evidence="5" id="KW-1185">Reference proteome</keyword>
<protein>
    <recommendedName>
        <fullName evidence="6">Nitronate monooxygenase domain-containing protein</fullName>
    </recommendedName>
</protein>
<keyword evidence="3" id="KW-0560">Oxidoreductase</keyword>
<dbReference type="AlphaFoldDB" id="A0ABD3Q6D7"/>
<evidence type="ECO:0000256" key="1">
    <source>
        <dbReference type="ARBA" id="ARBA00022630"/>
    </source>
</evidence>
<dbReference type="GO" id="GO:0016491">
    <property type="term" value="F:oxidoreductase activity"/>
    <property type="evidence" value="ECO:0007669"/>
    <property type="project" value="UniProtKB-KW"/>
</dbReference>
<dbReference type="InterPro" id="IPR013785">
    <property type="entry name" value="Aldolase_TIM"/>
</dbReference>
<evidence type="ECO:0000313" key="4">
    <source>
        <dbReference type="EMBL" id="KAL3793770.1"/>
    </source>
</evidence>
<evidence type="ECO:0008006" key="6">
    <source>
        <dbReference type="Google" id="ProtNLM"/>
    </source>
</evidence>
<reference evidence="4 5" key="1">
    <citation type="journal article" date="2020" name="G3 (Bethesda)">
        <title>Improved Reference Genome for Cyclotella cryptica CCMP332, a Model for Cell Wall Morphogenesis, Salinity Adaptation, and Lipid Production in Diatoms (Bacillariophyta).</title>
        <authorList>
            <person name="Roberts W.R."/>
            <person name="Downey K.M."/>
            <person name="Ruck E.C."/>
            <person name="Traller J.C."/>
            <person name="Alverson A.J."/>
        </authorList>
    </citation>
    <scope>NUCLEOTIDE SEQUENCE [LARGE SCALE GENOMIC DNA]</scope>
    <source>
        <strain evidence="4 5">CCMP332</strain>
    </source>
</reference>
<name>A0ABD3Q6D7_9STRA</name>
<keyword evidence="2" id="KW-0288">FMN</keyword>
<sequence length="344" mass="37837">MTFNLRRMAGVSGGLLAAQVCKAGALGFIAAGHFQDLSKLEAEIKLFIDIVERSSGADCNARPCIRPSIGFIGHSSLSSPKHWENYEYILEKYSPMAVQFFAPSIITRQDGTSNVDLAHKYGAKFIAQVGSVKHAKEAIQHKVDAIICQGSEAGGHGLRRELANSAMALSSQCKQLFQDIPILAAGAIVNGQHLASALCICDGAVIGTRLWASHESMGDKILQRELTKENSCDDVVKTAVFDQIENEFKDFRWPYPFDASGVLRNRTTDEWEGRTSEDLDGALQKTDLFHTYKTAINTHNPEIITVYAGEGVGQIARIDHAYDLILQMEREAIDTIKRLQVIIN</sequence>
<evidence type="ECO:0000313" key="5">
    <source>
        <dbReference type="Proteomes" id="UP001516023"/>
    </source>
</evidence>
<organism evidence="4 5">
    <name type="scientific">Cyclotella cryptica</name>
    <dbReference type="NCBI Taxonomy" id="29204"/>
    <lineage>
        <taxon>Eukaryota</taxon>
        <taxon>Sar</taxon>
        <taxon>Stramenopiles</taxon>
        <taxon>Ochrophyta</taxon>
        <taxon>Bacillariophyta</taxon>
        <taxon>Coscinodiscophyceae</taxon>
        <taxon>Thalassiosirophycidae</taxon>
        <taxon>Stephanodiscales</taxon>
        <taxon>Stephanodiscaceae</taxon>
        <taxon>Cyclotella</taxon>
    </lineage>
</organism>